<dbReference type="AlphaFoldDB" id="A0A498SIK8"/>
<reference evidence="3 4" key="1">
    <citation type="submission" date="2018-08" db="EMBL/GenBank/DDBJ databases">
        <authorList>
            <person name="Laetsch R D."/>
            <person name="Stevens L."/>
            <person name="Kumar S."/>
            <person name="Blaxter L. M."/>
        </authorList>
    </citation>
    <scope>NUCLEOTIDE SEQUENCE [LARGE SCALE GENOMIC DNA]</scope>
</reference>
<feature type="region of interest" description="Disordered" evidence="1">
    <location>
        <begin position="415"/>
        <end position="448"/>
    </location>
</feature>
<organism evidence="3 4">
    <name type="scientific">Acanthocheilonema viteae</name>
    <name type="common">Filarial nematode worm</name>
    <name type="synonym">Dipetalonema viteae</name>
    <dbReference type="NCBI Taxonomy" id="6277"/>
    <lineage>
        <taxon>Eukaryota</taxon>
        <taxon>Metazoa</taxon>
        <taxon>Ecdysozoa</taxon>
        <taxon>Nematoda</taxon>
        <taxon>Chromadorea</taxon>
        <taxon>Rhabditida</taxon>
        <taxon>Spirurina</taxon>
        <taxon>Spiruromorpha</taxon>
        <taxon>Filarioidea</taxon>
        <taxon>Onchocercidae</taxon>
        <taxon>Acanthocheilonema</taxon>
    </lineage>
</organism>
<gene>
    <name evidence="3" type="ORF">NAV_LOCUS8254</name>
</gene>
<evidence type="ECO:0000259" key="2">
    <source>
        <dbReference type="Pfam" id="PF18293"/>
    </source>
</evidence>
<evidence type="ECO:0000313" key="3">
    <source>
        <dbReference type="EMBL" id="VBB33463.1"/>
    </source>
</evidence>
<name>A0A498SIK8_ACAVI</name>
<evidence type="ECO:0000256" key="1">
    <source>
        <dbReference type="SAM" id="MobiDB-lite"/>
    </source>
</evidence>
<dbReference type="STRING" id="6277.A0A498SIK8"/>
<dbReference type="EMBL" id="UPTC01002429">
    <property type="protein sequence ID" value="VBB33463.1"/>
    <property type="molecule type" value="Genomic_DNA"/>
</dbReference>
<accession>A0A498SIK8</accession>
<sequence length="515" mass="56918">MAVVSGSEVMGEVEMDGACFGFMHFGNQTSREFLSIPECMKGPESSQCATENILSNPYSGIQFAFDKRRRNLEKRKSRLLQYEADLKDGKKLSEQQVEARYCIGEVDTQLDFLKDISRVVQALQKEYVRTMKQRDDGMKKDLVELERKHLEDFIHFQNVIERFAKVENKSVFLNGTDNEAKITKEECKLIETLSESFGLKCGESKTLMDSKKCEDASMLAYGILVGNKEKVVNDFSGIQIRELLEKIANSEHMRPDAEKFVKLSESAMESEVEQPKKDPKVVFVHVANGSVENCAEGDINHAGDTEFGFEGGIDPKALIRDPPPPIPFPATVVSEDPVNAISARNHNVWRTEAKPEVSSKRRLDGAQNGFINDVEQVGRARGDERQQMRQAKVIGAPCNNIGIGDMKGGDLGKIPVIGRGRGRGRRQERDSFDGPRNTRGVARGRGFGGLGARSGVSDFAPHGPGIRNGNNSNNSQINGGFKGNVNGERARNGSGCNEPPQPPRRLGFNFASDAF</sequence>
<protein>
    <recommendedName>
        <fullName evidence="2">Caprin-1 dimerization domain-containing protein</fullName>
    </recommendedName>
</protein>
<dbReference type="InterPro" id="IPR041637">
    <property type="entry name" value="Caprin-1_dimer"/>
</dbReference>
<feature type="compositionally biased region" description="Low complexity" evidence="1">
    <location>
        <begin position="466"/>
        <end position="479"/>
    </location>
</feature>
<keyword evidence="4" id="KW-1185">Reference proteome</keyword>
<feature type="region of interest" description="Disordered" evidence="1">
    <location>
        <begin position="466"/>
        <end position="515"/>
    </location>
</feature>
<dbReference type="Pfam" id="PF18293">
    <property type="entry name" value="Caprin-1_dimer"/>
    <property type="match status" value="1"/>
</dbReference>
<feature type="domain" description="Caprin-1 dimerization" evidence="2">
    <location>
        <begin position="144"/>
        <end position="251"/>
    </location>
</feature>
<dbReference type="Proteomes" id="UP000276991">
    <property type="component" value="Unassembled WGS sequence"/>
</dbReference>
<proteinExistence type="predicted"/>
<dbReference type="OrthoDB" id="10062814at2759"/>
<evidence type="ECO:0000313" key="4">
    <source>
        <dbReference type="Proteomes" id="UP000276991"/>
    </source>
</evidence>